<name>A0AAE1KI57_PETCI</name>
<feature type="region of interest" description="Disordered" evidence="1">
    <location>
        <begin position="1666"/>
        <end position="1725"/>
    </location>
</feature>
<feature type="compositionally biased region" description="Polar residues" evidence="1">
    <location>
        <begin position="1529"/>
        <end position="1547"/>
    </location>
</feature>
<dbReference type="Proteomes" id="UP001286313">
    <property type="component" value="Unassembled WGS sequence"/>
</dbReference>
<feature type="compositionally biased region" description="Polar residues" evidence="1">
    <location>
        <begin position="57"/>
        <end position="75"/>
    </location>
</feature>
<feature type="region of interest" description="Disordered" evidence="1">
    <location>
        <begin position="2337"/>
        <end position="2395"/>
    </location>
</feature>
<feature type="region of interest" description="Disordered" evidence="1">
    <location>
        <begin position="547"/>
        <end position="794"/>
    </location>
</feature>
<comment type="caution">
    <text evidence="4">The sequence shown here is derived from an EMBL/GenBank/DDBJ whole genome shotgun (WGS) entry which is preliminary data.</text>
</comment>
<keyword evidence="2" id="KW-1133">Transmembrane helix</keyword>
<feature type="compositionally biased region" description="Low complexity" evidence="1">
    <location>
        <begin position="2490"/>
        <end position="2606"/>
    </location>
</feature>
<feature type="region of interest" description="Disordered" evidence="1">
    <location>
        <begin position="2428"/>
        <end position="2640"/>
    </location>
</feature>
<feature type="region of interest" description="Disordered" evidence="1">
    <location>
        <begin position="1122"/>
        <end position="1149"/>
    </location>
</feature>
<keyword evidence="5" id="KW-1185">Reference proteome</keyword>
<gene>
    <name evidence="4" type="ORF">Pcinc_022522</name>
</gene>
<evidence type="ECO:0000313" key="4">
    <source>
        <dbReference type="EMBL" id="KAK3872395.1"/>
    </source>
</evidence>
<keyword evidence="2" id="KW-0812">Transmembrane</keyword>
<feature type="region of interest" description="Disordered" evidence="1">
    <location>
        <begin position="1529"/>
        <end position="1605"/>
    </location>
</feature>
<feature type="region of interest" description="Disordered" evidence="1">
    <location>
        <begin position="1081"/>
        <end position="1105"/>
    </location>
</feature>
<protein>
    <submittedName>
        <fullName evidence="4">Uncharacterized protein</fullName>
    </submittedName>
</protein>
<dbReference type="EMBL" id="JAWQEG010002378">
    <property type="protein sequence ID" value="KAK3872395.1"/>
    <property type="molecule type" value="Genomic_DNA"/>
</dbReference>
<feature type="compositionally biased region" description="Basic and acidic residues" evidence="1">
    <location>
        <begin position="725"/>
        <end position="745"/>
    </location>
</feature>
<feature type="signal peptide" evidence="3">
    <location>
        <begin position="1"/>
        <end position="21"/>
    </location>
</feature>
<feature type="compositionally biased region" description="Low complexity" evidence="1">
    <location>
        <begin position="2473"/>
        <end position="2483"/>
    </location>
</feature>
<evidence type="ECO:0000256" key="2">
    <source>
        <dbReference type="SAM" id="Phobius"/>
    </source>
</evidence>
<feature type="chain" id="PRO_5042140716" evidence="3">
    <location>
        <begin position="22"/>
        <end position="2839"/>
    </location>
</feature>
<feature type="compositionally biased region" description="Basic and acidic residues" evidence="1">
    <location>
        <begin position="556"/>
        <end position="604"/>
    </location>
</feature>
<feature type="compositionally biased region" description="Low complexity" evidence="1">
    <location>
        <begin position="2615"/>
        <end position="2629"/>
    </location>
</feature>
<feature type="compositionally biased region" description="Low complexity" evidence="1">
    <location>
        <begin position="1666"/>
        <end position="1722"/>
    </location>
</feature>
<feature type="compositionally biased region" description="Basic and acidic residues" evidence="1">
    <location>
        <begin position="755"/>
        <end position="766"/>
    </location>
</feature>
<feature type="region of interest" description="Disordered" evidence="1">
    <location>
        <begin position="1179"/>
        <end position="1199"/>
    </location>
</feature>
<feature type="compositionally biased region" description="Low complexity" evidence="1">
    <location>
        <begin position="2367"/>
        <end position="2387"/>
    </location>
</feature>
<accession>A0AAE1KI57</accession>
<feature type="compositionally biased region" description="Polar residues" evidence="1">
    <location>
        <begin position="2105"/>
        <end position="2118"/>
    </location>
</feature>
<feature type="region of interest" description="Disordered" evidence="1">
    <location>
        <begin position="1364"/>
        <end position="1411"/>
    </location>
</feature>
<keyword evidence="2" id="KW-0472">Membrane</keyword>
<evidence type="ECO:0000256" key="3">
    <source>
        <dbReference type="SAM" id="SignalP"/>
    </source>
</evidence>
<feature type="compositionally biased region" description="Polar residues" evidence="1">
    <location>
        <begin position="1843"/>
        <end position="1866"/>
    </location>
</feature>
<evidence type="ECO:0000313" key="5">
    <source>
        <dbReference type="Proteomes" id="UP001286313"/>
    </source>
</evidence>
<feature type="region of interest" description="Disordered" evidence="1">
    <location>
        <begin position="2102"/>
        <end position="2129"/>
    </location>
</feature>
<feature type="compositionally biased region" description="Polar residues" evidence="1">
    <location>
        <begin position="1319"/>
        <end position="1348"/>
    </location>
</feature>
<feature type="region of interest" description="Disordered" evidence="1">
    <location>
        <begin position="1319"/>
        <end position="1349"/>
    </location>
</feature>
<feature type="compositionally biased region" description="Basic and acidic residues" evidence="1">
    <location>
        <begin position="631"/>
        <end position="668"/>
    </location>
</feature>
<feature type="transmembrane region" description="Helical" evidence="2">
    <location>
        <begin position="2694"/>
        <end position="2714"/>
    </location>
</feature>
<feature type="compositionally biased region" description="Low complexity" evidence="1">
    <location>
        <begin position="2428"/>
        <end position="2445"/>
    </location>
</feature>
<feature type="region of interest" description="Disordered" evidence="1">
    <location>
        <begin position="1743"/>
        <end position="1805"/>
    </location>
</feature>
<sequence length="2839" mass="312099">MSLITTRVLVIMVLCMTGCGCGCMVGAAPTPMSTPSTAITNKPVLFTWSWINDETFNTQADTPTGETSLVTQQTTRWHRPPGYHEATHKEPEIKDKTNVDIVSSEEGSGDSGYLKKQGIEYPAFSENRDNEHWETKITNKGKIGTKSTLPYLTSDATINSNNEDMQTLIKHILLTHTTFTPPPPRISTVIPSVHPVTQDTRIMITDRVPSHFGTTDSRDYSTESQTLGMLNTSQTQRVNDTRLETETRSDPFETREEILQIGSETVNARPEIFETGEEILKTKSETNARAEIFETEEILKTKSETKTRPKIFDIRSETINARPDPETRPETFNVRPETFETRSEMIKITPETISARPETINMRPDTFKTRPNTTWTRPTTLQDARPETTLETTYTRPQTFETRPQTIPETIRTKPETFETIPQTTLETIYTRPQTKLDNTYYTRPETFETRPEIISTRPTTLQHTRPPTTPETTYTRPETFETTYTRPQTFENTYTRPETFETTYTRPETFETTYTRPQTTSMPDQHTLSHLAQLIREHIDTLNKFAPTEPQHNTTTDHQEKTKAEDNTTDQERTEAEDNTTTHHHEKTEAEDNTTDHQERTDTEDTLNNTTTDHQERTEAEDTLNNTTTDHQERTEAEDTLNKTTDHQERTEAEDNTTTDHQERTDTEDTLNNTTTDHQERTEAEDTLNKTTDHQERTEAEDNTTTDHQERTDTEDTLNNTTTDHQERTEAEDNTTDHQERTEAEDTLNNTTTDHQERTDTKDTLNEFAPTKLPHNTTDHQERTDTEVPRSGVENGVAGLGVKNGVAGLGVNNGVAGSGVDNGMAGLGVENGVAGSGVDNGMAGLGVENGGSGLENGMAGSGVENETGTSPHVRIKTHTTTITQPTPVMYSTPGYLVPTIHHQPQSTQHLTHTTVRSGFKISDVDSGADRKSSEVPRVTTADLGNFTTRIQHSPTILNTGSDWMENWSEEIGYSDYESESRGNASDSISTVVLDNTDGNTWDVKEEFVTAIRPTASNNQNVGFNRHTPVSAATGNVNSHVQHYSASNNTKTQYLHSNQNQSSSIKSHTKLDIRNNMQINSKNRNHDIQPPTLHEVPKSSIPAIPWTGTDEAKALQEPNGSSFKIAEKTNPPSTNPLSNEHTDKNGYVPDACKQEGYMTRFFYIFSMLYPNAVHPCRRQAQTTQPSDKELDYTTTPSPSINLKGQLTYTHQENSQESTTMQYISASSVQPTSNPKQSTVAAPELVHTHLEYQESAPTPYGYSDEHNRYSTSYLDFVRTSTETYRINPSTIEVTESTQLLPKPHKPLLGSNKVNKLNSGNTGFMEHTSPSSVEMQQITKNSDESFTTKPDVTGHMEFASTLVNSEGSVQDPISSQSWPTNYPHNEPPSSHLSQSNFSPVQHTPPSSHQGQKKLEIQNVNIIVTRRPTDALSTITSQVVRNNYMENYPNHYSFTTENNQATSLSYPRPKYNTFPQLEYNSSALMFSPNGTAVDVRKVTQPSVKDTTPSEASLEEKIWVRVPTLSQIELDSSGKHTVQTESQVAPTQPSHANIMPQDDHESVSAQISHKTTIQDEPENSIHLAHEEPMSSEIGQDTRTPKPETSSPVMSLSSSLWDSWYKKWQSWSTTTSTTTTPGTIKTTTASMTTPATTITLSTPTLSVSKTTMALKTTAPTTMTPSTTSPTTTPPTTSTTSPPTTSTTTPAATSTTTTTITTTRPRITTKTPGGLGQMLGTLWNLVGFGGQTATTPSTTTSSSTIASPPSTTTTISSTTPTTTVSTMTAPLTTTTSSTTTTTIPSTITTSSTSPAITTPLTATDITSSIFRSTPASSMTTKPSLIPISDTHFKSNNHQTNKSISRPSAATPPTNMTTEANTNWWTSAASSNSQEATINATMTTIPTASYSTAEHSISKAPVSEETNHKKHAHNLLEVVTRPEEHTTEIPLYTIHNLTTIQPLIKMYFPTTVNKSLPSTPATLQSTGEEWESEATTTTERVTEVNQKMKEHENQTVSLHSRKRVRLPLQSLENLFHLIGTLRGQVGKTNEEEESENMEDTDTKNQADNTWHNVPYSLSSTLASMFPSLPNFFGHGTTSKQPDIKDHEYQHKLPQQGYHNPQSHSPSINGQFPHLPPRIPQRIDFQPFLKGQNHRNRYRNPPYHPGPTIIVKKDGARLHIPVMPSADFSSFKPQYNTRETLFKPRPQGDWKTGGMFNKNSRQNLKPKQRPYDTDTQRKIHKSNIIHISQFPPPEKFPHNPPFPHRLPPNAPFFPHKVPPNTPFFIHKALPNPLSPHISTPFSPSSATKRCKSTMLNRLGNLLNNNNNNHRFGVGVYSSVIESMSVAECGQNGLGPEEERERSGEGEHSTPTTLPHLPAPFTLPHLPTPSPLTHLSNPSSTLPPLPTPSPFTHLFNSSSTLPPLPTPSSIIHLFNSSSTLPSLPTPSPLTHLSNSSSTQPPLPIPFPLTHLSNSSSTQPPLPIPSPLTYLSTSSLLSPPPPSTTLTSPSSSTYLPPVSPSSSNLPNPSPSPSSDTSPSPQSSSSLPSSPSSSLSSNLLSSTTPSSVTSTNPPSSSLPVSSSSPTSNPNPSATSTSIPTTSSLPSLSLPSDAPPLSLLPLVDPHQPTAGRSTTSSSSSSSRSSTGGGGGGLRVRRDVRLGGVEGGTGVTALLLALQNSMVSATQSHHSTPESLTDPEMASPRAITPTIFGFETILTGLIYLSFGIFMYQMIQRAVDSRQSLMGNLSARDFDAGGDGEVMATVLDSLEKLPNLVAEVTLAGMKGSEVMVRYSPCLPLYLCHLNHHHNDTSTFTPTTLAALRSVIPCCAGMYSRGPKKFFPFKDALLGLISLDLC</sequence>
<feature type="region of interest" description="Disordered" evidence="1">
    <location>
        <begin position="57"/>
        <end position="86"/>
    </location>
</feature>
<feature type="region of interest" description="Disordered" evidence="1">
    <location>
        <begin position="2189"/>
        <end position="2222"/>
    </location>
</feature>
<feature type="compositionally biased region" description="Polar residues" evidence="1">
    <location>
        <begin position="1130"/>
        <end position="1139"/>
    </location>
</feature>
<reference evidence="4" key="1">
    <citation type="submission" date="2023-10" db="EMBL/GenBank/DDBJ databases">
        <title>Genome assemblies of two species of porcelain crab, Petrolisthes cinctipes and Petrolisthes manimaculis (Anomura: Porcellanidae).</title>
        <authorList>
            <person name="Angst P."/>
        </authorList>
    </citation>
    <scope>NUCLEOTIDE SEQUENCE</scope>
    <source>
        <strain evidence="4">PB745_01</strain>
        <tissue evidence="4">Gill</tissue>
    </source>
</reference>
<organism evidence="4 5">
    <name type="scientific">Petrolisthes cinctipes</name>
    <name type="common">Flat porcelain crab</name>
    <dbReference type="NCBI Taxonomy" id="88211"/>
    <lineage>
        <taxon>Eukaryota</taxon>
        <taxon>Metazoa</taxon>
        <taxon>Ecdysozoa</taxon>
        <taxon>Arthropoda</taxon>
        <taxon>Crustacea</taxon>
        <taxon>Multicrustacea</taxon>
        <taxon>Malacostraca</taxon>
        <taxon>Eumalacostraca</taxon>
        <taxon>Eucarida</taxon>
        <taxon>Decapoda</taxon>
        <taxon>Pleocyemata</taxon>
        <taxon>Anomura</taxon>
        <taxon>Galatheoidea</taxon>
        <taxon>Porcellanidae</taxon>
        <taxon>Petrolisthes</taxon>
    </lineage>
</organism>
<dbReference type="PROSITE" id="PS51257">
    <property type="entry name" value="PROKAR_LIPOPROTEIN"/>
    <property type="match status" value="1"/>
</dbReference>
<proteinExistence type="predicted"/>
<feature type="compositionally biased region" description="Basic and acidic residues" evidence="1">
    <location>
        <begin position="2344"/>
        <end position="2355"/>
    </location>
</feature>
<feature type="compositionally biased region" description="Acidic residues" evidence="1">
    <location>
        <begin position="2039"/>
        <end position="2048"/>
    </location>
</feature>
<feature type="region of interest" description="Disordered" evidence="1">
    <location>
        <begin position="2035"/>
        <end position="2058"/>
    </location>
</feature>
<feature type="region of interest" description="Disordered" evidence="1">
    <location>
        <begin position="1840"/>
        <end position="1866"/>
    </location>
</feature>
<feature type="compositionally biased region" description="Polar residues" evidence="1">
    <location>
        <begin position="1364"/>
        <end position="1407"/>
    </location>
</feature>
<feature type="compositionally biased region" description="Basic and acidic residues" evidence="1">
    <location>
        <begin position="778"/>
        <end position="789"/>
    </location>
</feature>
<feature type="compositionally biased region" description="Basic and acidic residues" evidence="1">
    <location>
        <begin position="678"/>
        <end position="715"/>
    </location>
</feature>
<keyword evidence="3" id="KW-0732">Signal</keyword>
<evidence type="ECO:0000256" key="1">
    <source>
        <dbReference type="SAM" id="MobiDB-lite"/>
    </source>
</evidence>